<name>A0A0A0I447_CLOBO</name>
<dbReference type="RefSeq" id="WP_039259982.1">
    <property type="nucleotide sequence ID" value="NZ_JDRY01000096.1"/>
</dbReference>
<protein>
    <submittedName>
        <fullName evidence="3">Endopeptidase</fullName>
    </submittedName>
</protein>
<dbReference type="Proteomes" id="UP000030014">
    <property type="component" value="Unassembled WGS sequence"/>
</dbReference>
<dbReference type="Pfam" id="PF06605">
    <property type="entry name" value="Prophage_tail"/>
    <property type="match status" value="1"/>
</dbReference>
<evidence type="ECO:0000313" key="4">
    <source>
        <dbReference type="Proteomes" id="UP000030014"/>
    </source>
</evidence>
<evidence type="ECO:0000256" key="1">
    <source>
        <dbReference type="SAM" id="Coils"/>
    </source>
</evidence>
<keyword evidence="1" id="KW-0175">Coiled coil</keyword>
<feature type="domain" description="Tail spike" evidence="2">
    <location>
        <begin position="89"/>
        <end position="353"/>
    </location>
</feature>
<proteinExistence type="predicted"/>
<gene>
    <name evidence="3" type="ORF">Z955_14065</name>
</gene>
<sequence>MIVVYDSNEKDFKHNGLAVLNNCLACTIQEKLNNIYDLTLELDPKDPKKEYLKKYNIIKAPTPGGKQLFRIFKIIKNTNKVIVCGHHIFYDLVNNFLEDVRPTELTGFEAIKYILDNTQYKHDFKYFSDLQNKKNTAYYIRKNPIQAIMGADKNSFLKKWGGEILRDNFNIFINKSIGKDRGVTISYGKNLLGLEEIEDSNNVATRIMVTGLTEKNSLLMLPEKYIDSKNINSYPFPIIKEMHFKDIKIAPGKLDLQGAYKALKKRGQDLFNISKIDIPKLSYKINFILLDKTEEYKDFKVLQKVLIGDIVTVKHRKLNIDIKQKVIGYKYDSINKKYLNIDLGSFQETLSDNFKNFESSIEDVREDIKEDKKELITRFEKTDGDITAAVERINENKAEIQIAEKRITSNVEDKIKGCNTKIDQNSESIALVVDGGEINGNALVSAINMSNSKIGMSALNIDLDGYVTFRNLERGETTIDGSSIKAGTIDADEIGSRMSKVSKFIYFNGSQGVNGIGTKNNGRKEGYLWLYSSQGIIFDTDRVYMENGDRIATREWVEEQLEKINK</sequence>
<dbReference type="InterPro" id="IPR010572">
    <property type="entry name" value="Tail_dom"/>
</dbReference>
<feature type="coiled-coil region" evidence="1">
    <location>
        <begin position="354"/>
        <end position="406"/>
    </location>
</feature>
<evidence type="ECO:0000313" key="3">
    <source>
        <dbReference type="EMBL" id="KGM95582.1"/>
    </source>
</evidence>
<comment type="caution">
    <text evidence="3">The sequence shown here is derived from an EMBL/GenBank/DDBJ whole genome shotgun (WGS) entry which is preliminary data.</text>
</comment>
<organism evidence="3 4">
    <name type="scientific">Clostridium botulinum C/D str. DC5</name>
    <dbReference type="NCBI Taxonomy" id="1443128"/>
    <lineage>
        <taxon>Bacteria</taxon>
        <taxon>Bacillati</taxon>
        <taxon>Bacillota</taxon>
        <taxon>Clostridia</taxon>
        <taxon>Eubacteriales</taxon>
        <taxon>Clostridiaceae</taxon>
        <taxon>Clostridium</taxon>
    </lineage>
</organism>
<dbReference type="EMBL" id="JDRY01000096">
    <property type="protein sequence ID" value="KGM95582.1"/>
    <property type="molecule type" value="Genomic_DNA"/>
</dbReference>
<evidence type="ECO:0000259" key="2">
    <source>
        <dbReference type="Pfam" id="PF06605"/>
    </source>
</evidence>
<accession>A0A0A0I447</accession>
<dbReference type="AlphaFoldDB" id="A0A0A0I447"/>
<dbReference type="NCBIfam" id="TIGR01665">
    <property type="entry name" value="put_anti_recept"/>
    <property type="match status" value="1"/>
</dbReference>
<dbReference type="InterPro" id="IPR007119">
    <property type="entry name" value="Phage_tail_spike_N"/>
</dbReference>
<reference evidence="3 4" key="1">
    <citation type="submission" date="2014-01" db="EMBL/GenBank/DDBJ databases">
        <title>Plasmidome dynamics in the species complex Clostridium novyi sensu lato converts strains of independent lineages into distinctly different pathogens.</title>
        <authorList>
            <person name="Skarin H."/>
            <person name="Segerman B."/>
        </authorList>
    </citation>
    <scope>NUCLEOTIDE SEQUENCE [LARGE SCALE GENOMIC DNA]</scope>
    <source>
        <strain evidence="3 4">DC5</strain>
    </source>
</reference>